<comment type="caution">
    <text evidence="1">The sequence shown here is derived from an EMBL/GenBank/DDBJ whole genome shotgun (WGS) entry which is preliminary data.</text>
</comment>
<organism evidence="1 2">
    <name type="scientific">Natrialba taiwanensis DSM 12281</name>
    <dbReference type="NCBI Taxonomy" id="1230458"/>
    <lineage>
        <taxon>Archaea</taxon>
        <taxon>Methanobacteriati</taxon>
        <taxon>Methanobacteriota</taxon>
        <taxon>Stenosarchaea group</taxon>
        <taxon>Halobacteria</taxon>
        <taxon>Halobacteriales</taxon>
        <taxon>Natrialbaceae</taxon>
        <taxon>Natrialba</taxon>
    </lineage>
</organism>
<evidence type="ECO:0000313" key="2">
    <source>
        <dbReference type="Proteomes" id="UP000011648"/>
    </source>
</evidence>
<sequence>MSTTYSISNRERWKLHSDHDTRLSDHVLFDRWDERTPEDSVSPEEAFDRLIDVSTIRSHVEDNGGQTPHSCRFFYDLDASDPYGVLFLIHHYNDGCNRICRTIYTVDMIDHGPTRAYLYAHRGMFQ</sequence>
<dbReference type="EMBL" id="AOIL01000037">
    <property type="protein sequence ID" value="ELY91432.1"/>
    <property type="molecule type" value="Genomic_DNA"/>
</dbReference>
<name>M0A0S0_9EURY</name>
<reference evidence="1 2" key="1">
    <citation type="journal article" date="2014" name="PLoS Genet.">
        <title>Phylogenetically driven sequencing of extremely halophilic archaea reveals strategies for static and dynamic osmo-response.</title>
        <authorList>
            <person name="Becker E.A."/>
            <person name="Seitzer P.M."/>
            <person name="Tritt A."/>
            <person name="Larsen D."/>
            <person name="Krusor M."/>
            <person name="Yao A.I."/>
            <person name="Wu D."/>
            <person name="Madern D."/>
            <person name="Eisen J.A."/>
            <person name="Darling A.E."/>
            <person name="Facciotti M.T."/>
        </authorList>
    </citation>
    <scope>NUCLEOTIDE SEQUENCE [LARGE SCALE GENOMIC DNA]</scope>
    <source>
        <strain evidence="1 2">DSM 12281</strain>
    </source>
</reference>
<proteinExistence type="predicted"/>
<dbReference type="AlphaFoldDB" id="M0A0S0"/>
<dbReference type="STRING" id="1230458.C484_10406"/>
<evidence type="ECO:0000313" key="1">
    <source>
        <dbReference type="EMBL" id="ELY91432.1"/>
    </source>
</evidence>
<protein>
    <submittedName>
        <fullName evidence="1">Uncharacterized protein</fullName>
    </submittedName>
</protein>
<dbReference type="Proteomes" id="UP000011648">
    <property type="component" value="Unassembled WGS sequence"/>
</dbReference>
<keyword evidence="2" id="KW-1185">Reference proteome</keyword>
<accession>M0A0S0</accession>
<gene>
    <name evidence="1" type="ORF">C484_10406</name>
</gene>